<reference evidence="1 2" key="1">
    <citation type="submission" date="2016-10" db="EMBL/GenBank/DDBJ databases">
        <authorList>
            <person name="de Groot N.N."/>
        </authorList>
    </citation>
    <scope>NUCLEOTIDE SEQUENCE [LARGE SCALE GENOMIC DNA]</scope>
    <source>
        <strain evidence="1 2">CECT 7543</strain>
    </source>
</reference>
<evidence type="ECO:0000313" key="1">
    <source>
        <dbReference type="EMBL" id="SDO36117.1"/>
    </source>
</evidence>
<dbReference type="AlphaFoldDB" id="A0A1H0IXC0"/>
<dbReference type="Proteomes" id="UP000198827">
    <property type="component" value="Chromosome I"/>
</dbReference>
<sequence>MNSFRTYIDGLPCIVPFENAQPVMWPPSMQDKVKK</sequence>
<dbReference type="EMBL" id="LT629705">
    <property type="protein sequence ID" value="SDO36117.1"/>
    <property type="molecule type" value="Genomic_DNA"/>
</dbReference>
<organism evidence="1 2">
    <name type="scientific">Pseudomonas arsenicoxydans</name>
    <dbReference type="NCBI Taxonomy" id="702115"/>
    <lineage>
        <taxon>Bacteria</taxon>
        <taxon>Pseudomonadati</taxon>
        <taxon>Pseudomonadota</taxon>
        <taxon>Gammaproteobacteria</taxon>
        <taxon>Pseudomonadales</taxon>
        <taxon>Pseudomonadaceae</taxon>
        <taxon>Pseudomonas</taxon>
    </lineage>
</organism>
<evidence type="ECO:0000313" key="2">
    <source>
        <dbReference type="Proteomes" id="UP000198827"/>
    </source>
</evidence>
<name>A0A1H0IXC0_9PSED</name>
<gene>
    <name evidence="1" type="ORF">SAMN04489798_2750</name>
</gene>
<proteinExistence type="predicted"/>
<protein>
    <submittedName>
        <fullName evidence="1">Uncharacterized protein</fullName>
    </submittedName>
</protein>
<accession>A0A1H0IXC0</accession>